<reference evidence="1 2" key="1">
    <citation type="journal article" date="2024" name="G3 (Bethesda)">
        <title>Genome assembly of Hibiscus sabdariffa L. provides insights into metabolisms of medicinal natural products.</title>
        <authorList>
            <person name="Kim T."/>
        </authorList>
    </citation>
    <scope>NUCLEOTIDE SEQUENCE [LARGE SCALE GENOMIC DNA]</scope>
    <source>
        <strain evidence="1">TK-2024</strain>
        <tissue evidence="1">Old leaves</tissue>
    </source>
</reference>
<name>A0ABR2FD46_9ROSI</name>
<organism evidence="1 2">
    <name type="scientific">Hibiscus sabdariffa</name>
    <name type="common">roselle</name>
    <dbReference type="NCBI Taxonomy" id="183260"/>
    <lineage>
        <taxon>Eukaryota</taxon>
        <taxon>Viridiplantae</taxon>
        <taxon>Streptophyta</taxon>
        <taxon>Embryophyta</taxon>
        <taxon>Tracheophyta</taxon>
        <taxon>Spermatophyta</taxon>
        <taxon>Magnoliopsida</taxon>
        <taxon>eudicotyledons</taxon>
        <taxon>Gunneridae</taxon>
        <taxon>Pentapetalae</taxon>
        <taxon>rosids</taxon>
        <taxon>malvids</taxon>
        <taxon>Malvales</taxon>
        <taxon>Malvaceae</taxon>
        <taxon>Malvoideae</taxon>
        <taxon>Hibiscus</taxon>
    </lineage>
</organism>
<proteinExistence type="predicted"/>
<comment type="caution">
    <text evidence="1">The sequence shown here is derived from an EMBL/GenBank/DDBJ whole genome shotgun (WGS) entry which is preliminary data.</text>
</comment>
<sequence length="68" mass="7569">MLEALWEHNVMKGIDIDASILKMTDEPLGLTINGQNEAKRQHTPDLNEQTLATRPTTLKNILATNVAE</sequence>
<accession>A0ABR2FD46</accession>
<dbReference type="Proteomes" id="UP001472677">
    <property type="component" value="Unassembled WGS sequence"/>
</dbReference>
<protein>
    <submittedName>
        <fullName evidence="1">Uncharacterized protein</fullName>
    </submittedName>
</protein>
<gene>
    <name evidence="1" type="ORF">V6N12_069134</name>
</gene>
<keyword evidence="2" id="KW-1185">Reference proteome</keyword>
<evidence type="ECO:0000313" key="2">
    <source>
        <dbReference type="Proteomes" id="UP001472677"/>
    </source>
</evidence>
<dbReference type="EMBL" id="JBBPBM010000006">
    <property type="protein sequence ID" value="KAK8578790.1"/>
    <property type="molecule type" value="Genomic_DNA"/>
</dbReference>
<evidence type="ECO:0000313" key="1">
    <source>
        <dbReference type="EMBL" id="KAK8578790.1"/>
    </source>
</evidence>